<dbReference type="RefSeq" id="YP_010755005.1">
    <property type="nucleotide sequence ID" value="NC_073466.1"/>
</dbReference>
<organism evidence="1 2">
    <name type="scientific">Microbacterium phage OscarSo</name>
    <dbReference type="NCBI Taxonomy" id="2985324"/>
    <lineage>
        <taxon>Viruses</taxon>
        <taxon>Duplodnaviria</taxon>
        <taxon>Heunggongvirae</taxon>
        <taxon>Uroviricota</taxon>
        <taxon>Caudoviricetes</taxon>
        <taxon>Oscarsovirus</taxon>
        <taxon>Oscarsovirus oscarso</taxon>
    </lineage>
</organism>
<accession>A0A9X9K2U2</accession>
<dbReference type="KEGG" id="vg:80019611"/>
<dbReference type="EMBL" id="OP434449">
    <property type="protein sequence ID" value="UYL87168.1"/>
    <property type="molecule type" value="Genomic_DNA"/>
</dbReference>
<evidence type="ECO:0000313" key="1">
    <source>
        <dbReference type="EMBL" id="UYL87168.1"/>
    </source>
</evidence>
<protein>
    <submittedName>
        <fullName evidence="1">Ribbon-helix-helix DNA binding domain protein</fullName>
    </submittedName>
</protein>
<sequence length="129" mass="14316">MTENATPEPVRRPRPVRFPKQLITLVSRETFAEIERTAAERDATKADVVRPRLELGAVLEAAYESTGAGIRYVSGDLRSKVQSLARNAGVDEAEAIAVLLDFAIREADKREAEIARGERLPRELTIDVM</sequence>
<name>A0A9X9K2U2_9CAUD</name>
<proteinExistence type="predicted"/>
<evidence type="ECO:0000313" key="2">
    <source>
        <dbReference type="Proteomes" id="UP001164797"/>
    </source>
</evidence>
<dbReference type="GeneID" id="80019611"/>
<gene>
    <name evidence="1" type="primary">47</name>
    <name evidence="1" type="ORF">SEA_OSCARSO_47</name>
</gene>
<keyword evidence="2" id="KW-1185">Reference proteome</keyword>
<dbReference type="Proteomes" id="UP001164797">
    <property type="component" value="Segment"/>
</dbReference>
<reference evidence="1" key="1">
    <citation type="submission" date="2022-09" db="EMBL/GenBank/DDBJ databases">
        <authorList>
            <person name="Washington J.M."/>
            <person name="Situmorang M.A."/>
            <person name="Garlena R.A."/>
            <person name="Russell D.A."/>
            <person name="Jacobs-Sera D."/>
            <person name="Hatfull G.F."/>
        </authorList>
    </citation>
    <scope>NUCLEOTIDE SEQUENCE</scope>
</reference>